<sequence>MSWMRAYAPTEVIKAQERKCVFLKKGRKVEIYSLLVTLTTHKPTPPPSGRPGD</sequence>
<protein>
    <submittedName>
        <fullName evidence="1">Uncharacterized protein</fullName>
    </submittedName>
</protein>
<reference evidence="1" key="1">
    <citation type="submission" date="2014-12" db="EMBL/GenBank/DDBJ databases">
        <title>Insight into the proteome of Arion vulgaris.</title>
        <authorList>
            <person name="Aradska J."/>
            <person name="Bulat T."/>
            <person name="Smidak R."/>
            <person name="Sarate P."/>
            <person name="Gangsoo J."/>
            <person name="Sialana F."/>
            <person name="Bilban M."/>
            <person name="Lubec G."/>
        </authorList>
    </citation>
    <scope>NUCLEOTIDE SEQUENCE</scope>
    <source>
        <tissue evidence="1">Skin</tissue>
    </source>
</reference>
<evidence type="ECO:0000313" key="1">
    <source>
        <dbReference type="EMBL" id="CEK68663.1"/>
    </source>
</evidence>
<gene>
    <name evidence="1" type="primary">ORF67182</name>
</gene>
<dbReference type="AlphaFoldDB" id="A0A0B6ZJG3"/>
<organism evidence="1">
    <name type="scientific">Arion vulgaris</name>
    <dbReference type="NCBI Taxonomy" id="1028688"/>
    <lineage>
        <taxon>Eukaryota</taxon>
        <taxon>Metazoa</taxon>
        <taxon>Spiralia</taxon>
        <taxon>Lophotrochozoa</taxon>
        <taxon>Mollusca</taxon>
        <taxon>Gastropoda</taxon>
        <taxon>Heterobranchia</taxon>
        <taxon>Euthyneura</taxon>
        <taxon>Panpulmonata</taxon>
        <taxon>Eupulmonata</taxon>
        <taxon>Stylommatophora</taxon>
        <taxon>Helicina</taxon>
        <taxon>Arionoidea</taxon>
        <taxon>Arionidae</taxon>
        <taxon>Arion</taxon>
    </lineage>
</organism>
<dbReference type="EMBL" id="HACG01021798">
    <property type="protein sequence ID" value="CEK68663.1"/>
    <property type="molecule type" value="Transcribed_RNA"/>
</dbReference>
<name>A0A0B6ZJG3_9EUPU</name>
<proteinExistence type="predicted"/>
<accession>A0A0B6ZJG3</accession>